<comment type="caution">
    <text evidence="2">The sequence shown here is derived from an EMBL/GenBank/DDBJ whole genome shotgun (WGS) entry which is preliminary data.</text>
</comment>
<dbReference type="Proteomes" id="UP000821866">
    <property type="component" value="Chromosome 11"/>
</dbReference>
<sequence length="190" mass="21237">MGAYYATPELTPEHEFAPEVVGVEHQHGTRVEIGEYPDVHESSCGPGVTSLGMHNGRENADRRKKSRHQERRRTTEDGSKTDTVRMKPINTAQWRCTSDSRFRGWPPWYTISWHKGTLRLKWDALRDATVKALETGKCMRCVKSPAARCSGCTTGLSVEMVAALSLSAQKRIVCAALGICYSGYDFSHSF</sequence>
<feature type="compositionally biased region" description="Basic residues" evidence="1">
    <location>
        <begin position="62"/>
        <end position="71"/>
    </location>
</feature>
<reference evidence="2" key="1">
    <citation type="journal article" date="2020" name="Cell">
        <title>Large-Scale Comparative Analyses of Tick Genomes Elucidate Their Genetic Diversity and Vector Capacities.</title>
        <authorList>
            <consortium name="Tick Genome and Microbiome Consortium (TIGMIC)"/>
            <person name="Jia N."/>
            <person name="Wang J."/>
            <person name="Shi W."/>
            <person name="Du L."/>
            <person name="Sun Y."/>
            <person name="Zhan W."/>
            <person name="Jiang J.F."/>
            <person name="Wang Q."/>
            <person name="Zhang B."/>
            <person name="Ji P."/>
            <person name="Bell-Sakyi L."/>
            <person name="Cui X.M."/>
            <person name="Yuan T.T."/>
            <person name="Jiang B.G."/>
            <person name="Yang W.F."/>
            <person name="Lam T.T."/>
            <person name="Chang Q.C."/>
            <person name="Ding S.J."/>
            <person name="Wang X.J."/>
            <person name="Zhu J.G."/>
            <person name="Ruan X.D."/>
            <person name="Zhao L."/>
            <person name="Wei J.T."/>
            <person name="Ye R.Z."/>
            <person name="Que T.C."/>
            <person name="Du C.H."/>
            <person name="Zhou Y.H."/>
            <person name="Cheng J.X."/>
            <person name="Dai P.F."/>
            <person name="Guo W.B."/>
            <person name="Han X.H."/>
            <person name="Huang E.J."/>
            <person name="Li L.F."/>
            <person name="Wei W."/>
            <person name="Gao Y.C."/>
            <person name="Liu J.Z."/>
            <person name="Shao H.Z."/>
            <person name="Wang X."/>
            <person name="Wang C.C."/>
            <person name="Yang T.C."/>
            <person name="Huo Q.B."/>
            <person name="Li W."/>
            <person name="Chen H.Y."/>
            <person name="Chen S.E."/>
            <person name="Zhou L.G."/>
            <person name="Ni X.B."/>
            <person name="Tian J.H."/>
            <person name="Sheng Y."/>
            <person name="Liu T."/>
            <person name="Pan Y.S."/>
            <person name="Xia L.Y."/>
            <person name="Li J."/>
            <person name="Zhao F."/>
            <person name="Cao W.C."/>
        </authorList>
    </citation>
    <scope>NUCLEOTIDE SEQUENCE</scope>
    <source>
        <strain evidence="2">Rmic-2018</strain>
    </source>
</reference>
<evidence type="ECO:0000256" key="1">
    <source>
        <dbReference type="SAM" id="MobiDB-lite"/>
    </source>
</evidence>
<keyword evidence="3" id="KW-1185">Reference proteome</keyword>
<reference evidence="2" key="2">
    <citation type="submission" date="2021-09" db="EMBL/GenBank/DDBJ databases">
        <authorList>
            <person name="Jia N."/>
            <person name="Wang J."/>
            <person name="Shi W."/>
            <person name="Du L."/>
            <person name="Sun Y."/>
            <person name="Zhan W."/>
            <person name="Jiang J."/>
            <person name="Wang Q."/>
            <person name="Zhang B."/>
            <person name="Ji P."/>
            <person name="Sakyi L.B."/>
            <person name="Cui X."/>
            <person name="Yuan T."/>
            <person name="Jiang B."/>
            <person name="Yang W."/>
            <person name="Lam T.T.-Y."/>
            <person name="Chang Q."/>
            <person name="Ding S."/>
            <person name="Wang X."/>
            <person name="Zhu J."/>
            <person name="Ruan X."/>
            <person name="Zhao L."/>
            <person name="Wei J."/>
            <person name="Que T."/>
            <person name="Du C."/>
            <person name="Cheng J."/>
            <person name="Dai P."/>
            <person name="Han X."/>
            <person name="Huang E."/>
            <person name="Gao Y."/>
            <person name="Liu J."/>
            <person name="Shao H."/>
            <person name="Ye R."/>
            <person name="Li L."/>
            <person name="Wei W."/>
            <person name="Wang X."/>
            <person name="Wang C."/>
            <person name="Huo Q."/>
            <person name="Li W."/>
            <person name="Guo W."/>
            <person name="Chen H."/>
            <person name="Chen S."/>
            <person name="Zhou L."/>
            <person name="Zhou L."/>
            <person name="Ni X."/>
            <person name="Tian J."/>
            <person name="Zhou Y."/>
            <person name="Sheng Y."/>
            <person name="Liu T."/>
            <person name="Pan Y."/>
            <person name="Xia L."/>
            <person name="Li J."/>
            <person name="Zhao F."/>
            <person name="Cao W."/>
        </authorList>
    </citation>
    <scope>NUCLEOTIDE SEQUENCE</scope>
    <source>
        <strain evidence="2">Rmic-2018</strain>
        <tissue evidence="2">Larvae</tissue>
    </source>
</reference>
<feature type="region of interest" description="Disordered" evidence="1">
    <location>
        <begin position="37"/>
        <end position="83"/>
    </location>
</feature>
<organism evidence="2 3">
    <name type="scientific">Rhipicephalus microplus</name>
    <name type="common">Cattle tick</name>
    <name type="synonym">Boophilus microplus</name>
    <dbReference type="NCBI Taxonomy" id="6941"/>
    <lineage>
        <taxon>Eukaryota</taxon>
        <taxon>Metazoa</taxon>
        <taxon>Ecdysozoa</taxon>
        <taxon>Arthropoda</taxon>
        <taxon>Chelicerata</taxon>
        <taxon>Arachnida</taxon>
        <taxon>Acari</taxon>
        <taxon>Parasitiformes</taxon>
        <taxon>Ixodida</taxon>
        <taxon>Ixodoidea</taxon>
        <taxon>Ixodidae</taxon>
        <taxon>Rhipicephalinae</taxon>
        <taxon>Rhipicephalus</taxon>
        <taxon>Boophilus</taxon>
    </lineage>
</organism>
<protein>
    <submittedName>
        <fullName evidence="2">Uncharacterized protein</fullName>
    </submittedName>
</protein>
<feature type="compositionally biased region" description="Basic and acidic residues" evidence="1">
    <location>
        <begin position="72"/>
        <end position="83"/>
    </location>
</feature>
<evidence type="ECO:0000313" key="2">
    <source>
        <dbReference type="EMBL" id="KAH8035124.1"/>
    </source>
</evidence>
<gene>
    <name evidence="2" type="ORF">HPB51_004365</name>
</gene>
<accession>A0A9J6ELW2</accession>
<dbReference type="AlphaFoldDB" id="A0A9J6ELW2"/>
<dbReference type="EMBL" id="JABSTU010000003">
    <property type="protein sequence ID" value="KAH8035124.1"/>
    <property type="molecule type" value="Genomic_DNA"/>
</dbReference>
<proteinExistence type="predicted"/>
<evidence type="ECO:0000313" key="3">
    <source>
        <dbReference type="Proteomes" id="UP000821866"/>
    </source>
</evidence>
<name>A0A9J6ELW2_RHIMP</name>